<protein>
    <submittedName>
        <fullName evidence="1">AimR family lysis-lysogeny pheromone receptor</fullName>
    </submittedName>
</protein>
<sequence length="340" mass="39689">MDESVNVEAIISPFQQPEEAPIFAVYKVLSRQYERSQVLECMKHFCLESRNEDNQRKGLEFLYIIGFREACEKLIKINEASSNPINQQWGRVYRIVLERKTHYNDPNEILLELSRIKPLNKEINVIMLFLKLYAHVDLNQYGKMGNDVEAITEEMLHIRDSFLLLCYEERLDEVFFVYHLSKNELLLGRKYAFKVLNKTFNPDKKSFVHNYLAISYVLESYQHAMYHANEAMRIAEEAGDYRYVESVKNHNIPFLSAVNGVYEGITTSDKSEQAHLAVARGDVQTAIDILSPIQDRSPFQDYYLGKALKDKELLTKSHQAFIRQGHYMFAKIPLSELKKL</sequence>
<evidence type="ECO:0000313" key="2">
    <source>
        <dbReference type="Proteomes" id="UP001236652"/>
    </source>
</evidence>
<gene>
    <name evidence="1" type="ORF">QNI29_19675</name>
</gene>
<proteinExistence type="predicted"/>
<name>A0ABY8UXJ1_9BACI</name>
<reference evidence="1 2" key="1">
    <citation type="submission" date="2023-05" db="EMBL/GenBank/DDBJ databases">
        <title>Comparative genomics reveals the evidence of polycyclic aromatic hydrocarbons degradation in moderately halophilic genus Pontibacillus.</title>
        <authorList>
            <person name="Yang H."/>
            <person name="Qian Z."/>
        </authorList>
    </citation>
    <scope>NUCLEOTIDE SEQUENCE [LARGE SCALE GENOMIC DNA]</scope>
    <source>
        <strain evidence="2">HN14</strain>
    </source>
</reference>
<accession>A0ABY8UXJ1</accession>
<dbReference type="NCBIfam" id="NF038310">
    <property type="entry name" value="lysogeny_AimR"/>
    <property type="match status" value="1"/>
</dbReference>
<evidence type="ECO:0000313" key="1">
    <source>
        <dbReference type="EMBL" id="WIF97918.1"/>
    </source>
</evidence>
<keyword evidence="1" id="KW-0675">Receptor</keyword>
<dbReference type="Pfam" id="PF22871">
    <property type="entry name" value="AimR"/>
    <property type="match status" value="1"/>
</dbReference>
<organism evidence="1 2">
    <name type="scientific">Pontibacillus chungwhensis</name>
    <dbReference type="NCBI Taxonomy" id="265426"/>
    <lineage>
        <taxon>Bacteria</taxon>
        <taxon>Bacillati</taxon>
        <taxon>Bacillota</taxon>
        <taxon>Bacilli</taxon>
        <taxon>Bacillales</taxon>
        <taxon>Bacillaceae</taxon>
        <taxon>Pontibacillus</taxon>
    </lineage>
</organism>
<dbReference type="EMBL" id="CP126446">
    <property type="protein sequence ID" value="WIF97918.1"/>
    <property type="molecule type" value="Genomic_DNA"/>
</dbReference>
<dbReference type="InterPro" id="IPR047705">
    <property type="entry name" value="AimR-like"/>
</dbReference>
<dbReference type="Proteomes" id="UP001236652">
    <property type="component" value="Chromosome"/>
</dbReference>
<dbReference type="RefSeq" id="WP_231417700.1">
    <property type="nucleotide sequence ID" value="NZ_CP126446.1"/>
</dbReference>
<keyword evidence="2" id="KW-1185">Reference proteome</keyword>